<dbReference type="AlphaFoldDB" id="A0A8W7P2F8"/>
<dbReference type="EnsemblMetazoa" id="ACOM023816-RA">
    <property type="protein sequence ID" value="ACOM023816-PA.1"/>
    <property type="gene ID" value="ACOM023816"/>
</dbReference>
<dbReference type="PROSITE" id="PS51257">
    <property type="entry name" value="PROKAR_LIPOPROTEIN"/>
    <property type="match status" value="1"/>
</dbReference>
<protein>
    <submittedName>
        <fullName evidence="2">Uncharacterized protein</fullName>
    </submittedName>
</protein>
<evidence type="ECO:0000313" key="2">
    <source>
        <dbReference type="EnsemblMetazoa" id="ACOM023816-PA.1"/>
    </source>
</evidence>
<proteinExistence type="predicted"/>
<organism evidence="2">
    <name type="scientific">Anopheles coluzzii</name>
    <name type="common">African malaria mosquito</name>
    <dbReference type="NCBI Taxonomy" id="1518534"/>
    <lineage>
        <taxon>Eukaryota</taxon>
        <taxon>Metazoa</taxon>
        <taxon>Ecdysozoa</taxon>
        <taxon>Arthropoda</taxon>
        <taxon>Hexapoda</taxon>
        <taxon>Insecta</taxon>
        <taxon>Pterygota</taxon>
        <taxon>Neoptera</taxon>
        <taxon>Endopterygota</taxon>
        <taxon>Diptera</taxon>
        <taxon>Nematocera</taxon>
        <taxon>Culicoidea</taxon>
        <taxon>Culicidae</taxon>
        <taxon>Anophelinae</taxon>
        <taxon>Anopheles</taxon>
    </lineage>
</organism>
<name>A0A8W7P2F8_ANOCL</name>
<feature type="region of interest" description="Disordered" evidence="1">
    <location>
        <begin position="182"/>
        <end position="239"/>
    </location>
</feature>
<feature type="compositionally biased region" description="Acidic residues" evidence="1">
    <location>
        <begin position="199"/>
        <end position="210"/>
    </location>
</feature>
<sequence length="239" mass="24834">MTSVRSLVHRSFAHSATSGSFSSFGCCSFPPPYSAAPSSPPITASRSPHDAPSPDARCSNAAAAAAAAAADDFDFFRFPPSAPVPPLLLLVFDEDFLPVDDDFFLPLAGGAPPASSDCGLRLLRFSFLLICCTSSFPLVIWSSFSSMLSSSSGSVVRDGGPAGRAGRPGLLLLLPSLAVTALSPLPPPPPPEIDTFRDDAEDESDDEDSELLPPSKAPRRAAITSSAGTVDCRVPPKRG</sequence>
<evidence type="ECO:0000256" key="1">
    <source>
        <dbReference type="SAM" id="MobiDB-lite"/>
    </source>
</evidence>
<accession>A0A8W7P2F8</accession>
<dbReference type="Proteomes" id="UP000075882">
    <property type="component" value="Unassembled WGS sequence"/>
</dbReference>
<reference evidence="2" key="1">
    <citation type="submission" date="2022-08" db="UniProtKB">
        <authorList>
            <consortium name="EnsemblMetazoa"/>
        </authorList>
    </citation>
    <scope>IDENTIFICATION</scope>
</reference>